<dbReference type="SMART" id="SM01401">
    <property type="entry name" value="Sds3"/>
    <property type="match status" value="1"/>
</dbReference>
<dbReference type="GO" id="GO:0010468">
    <property type="term" value="P:regulation of gene expression"/>
    <property type="evidence" value="ECO:0007669"/>
    <property type="project" value="UniProtKB-ARBA"/>
</dbReference>
<gene>
    <name evidence="8" type="ORF">QTO34_012265</name>
</gene>
<feature type="compositionally biased region" description="Low complexity" evidence="7">
    <location>
        <begin position="71"/>
        <end position="88"/>
    </location>
</feature>
<feature type="compositionally biased region" description="Acidic residues" evidence="7">
    <location>
        <begin position="104"/>
        <end position="118"/>
    </location>
</feature>
<proteinExistence type="predicted"/>
<evidence type="ECO:0000256" key="1">
    <source>
        <dbReference type="ARBA" id="ARBA00004123"/>
    </source>
</evidence>
<evidence type="ECO:0000256" key="4">
    <source>
        <dbReference type="ARBA" id="ARBA00023163"/>
    </source>
</evidence>
<feature type="region of interest" description="Disordered" evidence="7">
    <location>
        <begin position="368"/>
        <end position="391"/>
    </location>
</feature>
<keyword evidence="9" id="KW-1185">Reference proteome</keyword>
<dbReference type="Pfam" id="PF08598">
    <property type="entry name" value="Sds3"/>
    <property type="match status" value="1"/>
</dbReference>
<evidence type="ECO:0000256" key="2">
    <source>
        <dbReference type="ARBA" id="ARBA00022491"/>
    </source>
</evidence>
<evidence type="ECO:0000256" key="7">
    <source>
        <dbReference type="SAM" id="MobiDB-lite"/>
    </source>
</evidence>
<evidence type="ECO:0000256" key="6">
    <source>
        <dbReference type="SAM" id="Coils"/>
    </source>
</evidence>
<feature type="compositionally biased region" description="Pro residues" evidence="7">
    <location>
        <begin position="89"/>
        <end position="102"/>
    </location>
</feature>
<evidence type="ECO:0000313" key="8">
    <source>
        <dbReference type="EMBL" id="KAK1328690.1"/>
    </source>
</evidence>
<dbReference type="GO" id="GO:0005654">
    <property type="term" value="C:nucleoplasm"/>
    <property type="evidence" value="ECO:0007669"/>
    <property type="project" value="UniProtKB-ARBA"/>
</dbReference>
<dbReference type="PANTHER" id="PTHR21964">
    <property type="entry name" value="BREAST CANCER METASTASIS-SUPPRESSOR 1"/>
    <property type="match status" value="1"/>
</dbReference>
<organism evidence="8 9">
    <name type="scientific">Cnephaeus nilssonii</name>
    <name type="common">Northern bat</name>
    <name type="synonym">Eptesicus nilssonii</name>
    <dbReference type="NCBI Taxonomy" id="3371016"/>
    <lineage>
        <taxon>Eukaryota</taxon>
        <taxon>Metazoa</taxon>
        <taxon>Chordata</taxon>
        <taxon>Craniata</taxon>
        <taxon>Vertebrata</taxon>
        <taxon>Euteleostomi</taxon>
        <taxon>Mammalia</taxon>
        <taxon>Eutheria</taxon>
        <taxon>Laurasiatheria</taxon>
        <taxon>Chiroptera</taxon>
        <taxon>Yangochiroptera</taxon>
        <taxon>Vespertilionidae</taxon>
        <taxon>Cnephaeus</taxon>
    </lineage>
</organism>
<keyword evidence="2" id="KW-0678">Repressor</keyword>
<name>A0AA40HCE8_CNENI</name>
<dbReference type="EMBL" id="JAULJE010000023">
    <property type="protein sequence ID" value="KAK1328690.1"/>
    <property type="molecule type" value="Genomic_DNA"/>
</dbReference>
<feature type="region of interest" description="Disordered" evidence="7">
    <location>
        <begin position="1"/>
        <end position="184"/>
    </location>
</feature>
<feature type="coiled-coil region" evidence="6">
    <location>
        <begin position="207"/>
        <end position="308"/>
    </location>
</feature>
<dbReference type="Proteomes" id="UP001177744">
    <property type="component" value="Unassembled WGS sequence"/>
</dbReference>
<dbReference type="InterPro" id="IPR013907">
    <property type="entry name" value="Sds3"/>
</dbReference>
<comment type="caution">
    <text evidence="8">The sequence shown here is derived from an EMBL/GenBank/DDBJ whole genome shotgun (WGS) entry which is preliminary data.</text>
</comment>
<evidence type="ECO:0000313" key="9">
    <source>
        <dbReference type="Proteomes" id="UP001177744"/>
    </source>
</evidence>
<keyword evidence="5" id="KW-0539">Nucleus</keyword>
<evidence type="ECO:0008006" key="10">
    <source>
        <dbReference type="Google" id="ProtNLM"/>
    </source>
</evidence>
<reference evidence="8" key="1">
    <citation type="submission" date="2023-06" db="EMBL/GenBank/DDBJ databases">
        <title>Reference genome for the Northern bat (Eptesicus nilssonii), a most northern bat species.</title>
        <authorList>
            <person name="Laine V.N."/>
            <person name="Pulliainen A.T."/>
            <person name="Lilley T.M."/>
        </authorList>
    </citation>
    <scope>NUCLEOTIDE SEQUENCE</scope>
    <source>
        <strain evidence="8">BLF_Eptnil</strain>
        <tissue evidence="8">Kidney</tissue>
    </source>
</reference>
<keyword evidence="6" id="KW-0175">Coiled coil</keyword>
<evidence type="ECO:0000256" key="5">
    <source>
        <dbReference type="ARBA" id="ARBA00023242"/>
    </source>
</evidence>
<evidence type="ECO:0000256" key="3">
    <source>
        <dbReference type="ARBA" id="ARBA00023015"/>
    </source>
</evidence>
<accession>A0AA40HCE8</accession>
<feature type="compositionally biased region" description="Basic residues" evidence="7">
    <location>
        <begin position="58"/>
        <end position="70"/>
    </location>
</feature>
<keyword evidence="4" id="KW-0804">Transcription</keyword>
<feature type="compositionally biased region" description="Basic residues" evidence="7">
    <location>
        <begin position="31"/>
        <end position="43"/>
    </location>
</feature>
<protein>
    <recommendedName>
        <fullName evidence="10">Sin3 histone deacetylase corepressor complex component SDS3</fullName>
    </recommendedName>
</protein>
<comment type="subcellular location">
    <subcellularLocation>
        <location evidence="1">Nucleus</location>
    </subcellularLocation>
</comment>
<keyword evidence="3" id="KW-0805">Transcription regulation</keyword>
<dbReference type="AlphaFoldDB" id="A0AA40HCE8"/>
<sequence>MAESGGPWAACDPEVATGARAPLPSAGARGRASRRRGRGRRASRFSSCPLPRVQLGARRVRRAGGRRPRVARSAVVRGDMSAAGLLAPAPAPAPTGTPPAPEYYPEEDEELESAEDDERSCRGRESDEGASFGSPGSPGRGWDRLGRDGASGRGAARPTGSGQLGGPRLREVTPTCSGRGKLWLDTEDASETDLAKHDEEDYVEMKEQMYQDKLASLKRQLQQLQEGTLQEYQKRMKKLDQQYKERIRNAELFLQLETEQVERNYIKEKKAAVKEFEDKKVELKENLIAELEEKKKMIENEKLTMELTGDSMEVKPIMTRKLRRRPNDPVPIPDKRRKPAPDIHFHQALITFPCSRPSNPLLIHLLKSPKRPASPSSPEHLPATPAESPAQRFEARIEDGKLYYDKRWYHKSQAIYLESKDNQKLSCVISSVGANEIWVRKTSDSTKMRIYLGQLQRGLFVIRRRSAA</sequence>